<organism evidence="2 3">
    <name type="scientific">Debaryomyces fabryi</name>
    <dbReference type="NCBI Taxonomy" id="58627"/>
    <lineage>
        <taxon>Eukaryota</taxon>
        <taxon>Fungi</taxon>
        <taxon>Dikarya</taxon>
        <taxon>Ascomycota</taxon>
        <taxon>Saccharomycotina</taxon>
        <taxon>Pichiomycetes</taxon>
        <taxon>Debaryomycetaceae</taxon>
        <taxon>Debaryomyces</taxon>
    </lineage>
</organism>
<sequence length="440" mass="49251">MTKGTQPLINFFKGHPTNSLLPAKEIANSYKKVLLEYDYTKYDNDPLNRHALTYGADAGNLDTRKVISKWNDKYFGRNDTDPDCINLTGGASYGFANILASVTDTKNITQRGFIVSPTYYLITPSFIDAGFGDKLTAVVETPGEEYEIDLKYLEEQLEFYDKGLPLVGDKEINIIADPSGRPDRKLYRYVIYIVPTYSNPGGLVYSTKTRKKLLELARKHDMLIVSDDVYELLNYTDSDKPIPRFSYLDRDSLPEGNKFGNTISNATVSKLLAPGLRFGWQETPTPKLVQQLAITGANLSGGTPGQLASIVVQDLITSGQADIIIAGLIKVYKSRAQTMLKSIKKYLPACTNVYGGEGGYFLWVTINADIDHTKIVDILKEEYNIILASGSNFEVCGDEKGWGKNSVRLSVSFLNELEIEDGIRRWGEVLRREHIEIFRN</sequence>
<protein>
    <recommendedName>
        <fullName evidence="1">Aminotransferase class I/classII large domain-containing protein</fullName>
    </recommendedName>
</protein>
<feature type="domain" description="Aminotransferase class I/classII large" evidence="1">
    <location>
        <begin position="113"/>
        <end position="420"/>
    </location>
</feature>
<proteinExistence type="predicted"/>
<dbReference type="RefSeq" id="XP_015468198.1">
    <property type="nucleotide sequence ID" value="XM_015611000.1"/>
</dbReference>
<dbReference type="InterPro" id="IPR015424">
    <property type="entry name" value="PyrdxlP-dep_Trfase"/>
</dbReference>
<dbReference type="AlphaFoldDB" id="A0A0V1Q0V5"/>
<evidence type="ECO:0000313" key="2">
    <source>
        <dbReference type="EMBL" id="KSA02096.1"/>
    </source>
</evidence>
<dbReference type="Gene3D" id="3.90.1150.10">
    <property type="entry name" value="Aspartate Aminotransferase, domain 1"/>
    <property type="match status" value="1"/>
</dbReference>
<dbReference type="PANTHER" id="PTHR42858">
    <property type="entry name" value="AMINOTRANSFERASE"/>
    <property type="match status" value="1"/>
</dbReference>
<dbReference type="Gene3D" id="3.40.640.10">
    <property type="entry name" value="Type I PLP-dependent aspartate aminotransferase-like (Major domain)"/>
    <property type="match status" value="1"/>
</dbReference>
<dbReference type="Proteomes" id="UP000054251">
    <property type="component" value="Unassembled WGS sequence"/>
</dbReference>
<dbReference type="GeneID" id="26839179"/>
<comment type="caution">
    <text evidence="2">The sequence shown here is derived from an EMBL/GenBank/DDBJ whole genome shotgun (WGS) entry which is preliminary data.</text>
</comment>
<dbReference type="CDD" id="cd00609">
    <property type="entry name" value="AAT_like"/>
    <property type="match status" value="1"/>
</dbReference>
<dbReference type="OrthoDB" id="7042322at2759"/>
<dbReference type="InterPro" id="IPR015422">
    <property type="entry name" value="PyrdxlP-dep_Trfase_small"/>
</dbReference>
<gene>
    <name evidence="2" type="ORF">AC631_02170</name>
</gene>
<keyword evidence="3" id="KW-1185">Reference proteome</keyword>
<name>A0A0V1Q0V5_9ASCO</name>
<evidence type="ECO:0000313" key="3">
    <source>
        <dbReference type="Proteomes" id="UP000054251"/>
    </source>
</evidence>
<evidence type="ECO:0000259" key="1">
    <source>
        <dbReference type="Pfam" id="PF00155"/>
    </source>
</evidence>
<dbReference type="PANTHER" id="PTHR42858:SF1">
    <property type="entry name" value="LD15494P"/>
    <property type="match status" value="1"/>
</dbReference>
<dbReference type="EMBL" id="LMYN01000035">
    <property type="protein sequence ID" value="KSA02096.1"/>
    <property type="molecule type" value="Genomic_DNA"/>
</dbReference>
<reference evidence="2 3" key="1">
    <citation type="submission" date="2015-11" db="EMBL/GenBank/DDBJ databases">
        <title>The genome of Debaryomyces fabryi.</title>
        <authorList>
            <person name="Tafer H."/>
            <person name="Lopandic K."/>
        </authorList>
    </citation>
    <scope>NUCLEOTIDE SEQUENCE [LARGE SCALE GENOMIC DNA]</scope>
    <source>
        <strain evidence="2 3">CBS 789</strain>
    </source>
</reference>
<dbReference type="InterPro" id="IPR015421">
    <property type="entry name" value="PyrdxlP-dep_Trfase_major"/>
</dbReference>
<dbReference type="Pfam" id="PF00155">
    <property type="entry name" value="Aminotran_1_2"/>
    <property type="match status" value="1"/>
</dbReference>
<dbReference type="SUPFAM" id="SSF53383">
    <property type="entry name" value="PLP-dependent transferases"/>
    <property type="match status" value="1"/>
</dbReference>
<dbReference type="GO" id="GO:0047536">
    <property type="term" value="F:2-aminoadipate transaminase activity"/>
    <property type="evidence" value="ECO:0007669"/>
    <property type="project" value="TreeGrafter"/>
</dbReference>
<dbReference type="GO" id="GO:0030170">
    <property type="term" value="F:pyridoxal phosphate binding"/>
    <property type="evidence" value="ECO:0007669"/>
    <property type="project" value="InterPro"/>
</dbReference>
<dbReference type="InterPro" id="IPR004839">
    <property type="entry name" value="Aminotransferase_I/II_large"/>
</dbReference>
<accession>A0A0V1Q0V5</accession>